<keyword evidence="2 5" id="KW-0645">Protease</keyword>
<comment type="similarity">
    <text evidence="1 5">Belongs to the peptidase S8 family.</text>
</comment>
<evidence type="ECO:0000313" key="7">
    <source>
        <dbReference type="EMBL" id="GLI40398.1"/>
    </source>
</evidence>
<feature type="active site" description="Charge relay system" evidence="5">
    <location>
        <position position="77"/>
    </location>
</feature>
<reference evidence="7" key="1">
    <citation type="submission" date="2022-12" db="EMBL/GenBank/DDBJ databases">
        <title>Reference genome sequencing for broad-spectrum identification of bacterial and archaeal isolates by mass spectrometry.</title>
        <authorList>
            <person name="Sekiguchi Y."/>
            <person name="Tourlousse D.M."/>
        </authorList>
    </citation>
    <scope>NUCLEOTIDE SEQUENCE</scope>
    <source>
        <strain evidence="7">LLR39Z86</strain>
    </source>
</reference>
<evidence type="ECO:0000256" key="2">
    <source>
        <dbReference type="ARBA" id="ARBA00022670"/>
    </source>
</evidence>
<accession>A0A9W6G4W1</accession>
<evidence type="ECO:0000256" key="4">
    <source>
        <dbReference type="ARBA" id="ARBA00022825"/>
    </source>
</evidence>
<proteinExistence type="inferred from homology"/>
<dbReference type="Proteomes" id="UP001144313">
    <property type="component" value="Unassembled WGS sequence"/>
</dbReference>
<dbReference type="PROSITE" id="PS00136">
    <property type="entry name" value="SUBTILASE_ASP"/>
    <property type="match status" value="1"/>
</dbReference>
<organism evidence="7 8">
    <name type="scientific">Glycomyces algeriensis</name>
    <dbReference type="NCBI Taxonomy" id="256037"/>
    <lineage>
        <taxon>Bacteria</taxon>
        <taxon>Bacillati</taxon>
        <taxon>Actinomycetota</taxon>
        <taxon>Actinomycetes</taxon>
        <taxon>Glycomycetales</taxon>
        <taxon>Glycomycetaceae</taxon>
        <taxon>Glycomyces</taxon>
    </lineage>
</organism>
<dbReference type="EMBL" id="BSDT01000001">
    <property type="protein sequence ID" value="GLI40398.1"/>
    <property type="molecule type" value="Genomic_DNA"/>
</dbReference>
<feature type="domain" description="Peptidase S8/S53" evidence="6">
    <location>
        <begin position="68"/>
        <end position="324"/>
    </location>
</feature>
<comment type="caution">
    <text evidence="7">The sequence shown here is derived from an EMBL/GenBank/DDBJ whole genome shotgun (WGS) entry which is preliminary data.</text>
</comment>
<dbReference type="GO" id="GO:0004252">
    <property type="term" value="F:serine-type endopeptidase activity"/>
    <property type="evidence" value="ECO:0007669"/>
    <property type="project" value="UniProtKB-UniRule"/>
</dbReference>
<dbReference type="PANTHER" id="PTHR43806">
    <property type="entry name" value="PEPTIDASE S8"/>
    <property type="match status" value="1"/>
</dbReference>
<gene>
    <name evidence="7" type="ORF">GALLR39Z86_02480</name>
</gene>
<evidence type="ECO:0000259" key="6">
    <source>
        <dbReference type="Pfam" id="PF00082"/>
    </source>
</evidence>
<name>A0A9W6G4W1_9ACTN</name>
<evidence type="ECO:0000256" key="3">
    <source>
        <dbReference type="ARBA" id="ARBA00022801"/>
    </source>
</evidence>
<dbReference type="InterPro" id="IPR022398">
    <property type="entry name" value="Peptidase_S8_His-AS"/>
</dbReference>
<keyword evidence="4 5" id="KW-0720">Serine protease</keyword>
<feature type="active site" description="Charge relay system" evidence="5">
    <location>
        <position position="131"/>
    </location>
</feature>
<keyword evidence="3 5" id="KW-0378">Hydrolase</keyword>
<dbReference type="GO" id="GO:0006508">
    <property type="term" value="P:proteolysis"/>
    <property type="evidence" value="ECO:0007669"/>
    <property type="project" value="UniProtKB-KW"/>
</dbReference>
<evidence type="ECO:0000256" key="5">
    <source>
        <dbReference type="PROSITE-ProRule" id="PRU01240"/>
    </source>
</evidence>
<dbReference type="SUPFAM" id="SSF52743">
    <property type="entry name" value="Subtilisin-like"/>
    <property type="match status" value="1"/>
</dbReference>
<dbReference type="InterPro" id="IPR015500">
    <property type="entry name" value="Peptidase_S8_subtilisin-rel"/>
</dbReference>
<keyword evidence="8" id="KW-1185">Reference proteome</keyword>
<dbReference type="PANTHER" id="PTHR43806:SF11">
    <property type="entry name" value="CEREVISIN-RELATED"/>
    <property type="match status" value="1"/>
</dbReference>
<dbReference type="Pfam" id="PF00082">
    <property type="entry name" value="Peptidase_S8"/>
    <property type="match status" value="1"/>
</dbReference>
<protein>
    <recommendedName>
        <fullName evidence="6">Peptidase S8/S53 domain-containing protein</fullName>
    </recommendedName>
</protein>
<sequence length="399" mass="40513">MCHSHAVGLSLCNDPVLMGDRSARFVLTCLCSTLLALLLSAHTGWASTPVAWHLSAVRAPDAWPVATGAGVTVAVIDSGVDADHPALDGSVLPGRSYVDVDPGAEPRLLAFGSDPGPVYERAFGQADPVGHGTAVAGLIAGSAESRYPGVAPDAEILPVRVLDDENRYHDSAMVGAAVEWAVDNGADIVNLSLGGHYDSPAFAEAIAYAEQHDVLIVACTGNQREEAPAEDVWFPARVSEVLAVTGADEHGDRWRTAVTGEETDLAAPGANLYAPKPGGGYKSVTGTSFASAVVSGAAALVRSAHPEWSADQVRRALTETAVAGAPGLGEGIVDAAAAVEAEVLPRVAEPAEAGISPVLSAAATAAGGGLIGVSALLLRGGRGARRGGRLPGRPRTMAG</sequence>
<evidence type="ECO:0000256" key="1">
    <source>
        <dbReference type="ARBA" id="ARBA00011073"/>
    </source>
</evidence>
<evidence type="ECO:0000313" key="8">
    <source>
        <dbReference type="Proteomes" id="UP001144313"/>
    </source>
</evidence>
<dbReference type="PROSITE" id="PS51892">
    <property type="entry name" value="SUBTILASE"/>
    <property type="match status" value="1"/>
</dbReference>
<dbReference type="InterPro" id="IPR000209">
    <property type="entry name" value="Peptidase_S8/S53_dom"/>
</dbReference>
<dbReference type="InterPro" id="IPR036852">
    <property type="entry name" value="Peptidase_S8/S53_dom_sf"/>
</dbReference>
<dbReference type="InterPro" id="IPR050131">
    <property type="entry name" value="Peptidase_S8_subtilisin-like"/>
</dbReference>
<dbReference type="PRINTS" id="PR00723">
    <property type="entry name" value="SUBTILISIN"/>
</dbReference>
<dbReference type="PROSITE" id="PS00137">
    <property type="entry name" value="SUBTILASE_HIS"/>
    <property type="match status" value="1"/>
</dbReference>
<dbReference type="InterPro" id="IPR023827">
    <property type="entry name" value="Peptidase_S8_Asp-AS"/>
</dbReference>
<dbReference type="AlphaFoldDB" id="A0A9W6G4W1"/>
<feature type="active site" description="Charge relay system" evidence="5">
    <location>
        <position position="288"/>
    </location>
</feature>
<dbReference type="Gene3D" id="3.40.50.200">
    <property type="entry name" value="Peptidase S8/S53 domain"/>
    <property type="match status" value="1"/>
</dbReference>